<evidence type="ECO:0000256" key="1">
    <source>
        <dbReference type="ARBA" id="ARBA00004141"/>
    </source>
</evidence>
<proteinExistence type="inferred from homology"/>
<comment type="similarity">
    <text evidence="2">Belongs to the bacterial sugar transferase family.</text>
</comment>
<feature type="transmembrane region" description="Helical" evidence="8">
    <location>
        <begin position="53"/>
        <end position="69"/>
    </location>
</feature>
<dbReference type="RefSeq" id="WP_110792631.1">
    <property type="nucleotide sequence ID" value="NZ_QJRY01000006.1"/>
</dbReference>
<dbReference type="PANTHER" id="PTHR30576:SF0">
    <property type="entry name" value="UNDECAPRENYL-PHOSPHATE N-ACETYLGALACTOSAMINYL 1-PHOSPHATE TRANSFERASE-RELATED"/>
    <property type="match status" value="1"/>
</dbReference>
<dbReference type="InterPro" id="IPR003362">
    <property type="entry name" value="Bact_transf"/>
</dbReference>
<evidence type="ECO:0000313" key="10">
    <source>
        <dbReference type="EMBL" id="PYB71686.1"/>
    </source>
</evidence>
<dbReference type="InterPro" id="IPR017475">
    <property type="entry name" value="EPS_sugar_tfrase"/>
</dbReference>
<gene>
    <name evidence="10" type="ORF">DMY87_15845</name>
</gene>
<keyword evidence="4 8" id="KW-0812">Transmembrane</keyword>
<protein>
    <submittedName>
        <fullName evidence="10">Polyprenyl glycosylphosphotransferase</fullName>
    </submittedName>
</protein>
<feature type="domain" description="Bacterial sugar transferase" evidence="9">
    <location>
        <begin position="235"/>
        <end position="421"/>
    </location>
</feature>
<evidence type="ECO:0000256" key="2">
    <source>
        <dbReference type="ARBA" id="ARBA00006464"/>
    </source>
</evidence>
<evidence type="ECO:0000256" key="5">
    <source>
        <dbReference type="ARBA" id="ARBA00022989"/>
    </source>
</evidence>
<evidence type="ECO:0000256" key="8">
    <source>
        <dbReference type="SAM" id="Phobius"/>
    </source>
</evidence>
<keyword evidence="6 8" id="KW-0472">Membrane</keyword>
<reference evidence="10 11" key="1">
    <citation type="submission" date="2018-06" db="EMBL/GenBank/DDBJ databases">
        <title>Rhizobium wuzhouense sp. nov., isolated from roots of Oryza officinalis.</title>
        <authorList>
            <person name="Yuan T."/>
        </authorList>
    </citation>
    <scope>NUCLEOTIDE SEQUENCE [LARGE SCALE GENOMIC DNA]</scope>
    <source>
        <strain evidence="10 11">W44</strain>
    </source>
</reference>
<feature type="transmembrane region" description="Helical" evidence="8">
    <location>
        <begin position="108"/>
        <end position="128"/>
    </location>
</feature>
<feature type="transmembrane region" description="Helical" evidence="8">
    <location>
        <begin position="81"/>
        <end position="102"/>
    </location>
</feature>
<dbReference type="NCBIfam" id="TIGR03025">
    <property type="entry name" value="EPS_sugtrans"/>
    <property type="match status" value="1"/>
</dbReference>
<keyword evidence="3" id="KW-0808">Transferase</keyword>
<dbReference type="Proteomes" id="UP000247536">
    <property type="component" value="Unassembled WGS sequence"/>
</dbReference>
<evidence type="ECO:0000313" key="11">
    <source>
        <dbReference type="Proteomes" id="UP000247536"/>
    </source>
</evidence>
<feature type="transmembrane region" description="Helical" evidence="8">
    <location>
        <begin position="241"/>
        <end position="261"/>
    </location>
</feature>
<dbReference type="PANTHER" id="PTHR30576">
    <property type="entry name" value="COLANIC BIOSYNTHESIS UDP-GLUCOSE LIPID CARRIER TRANSFERASE"/>
    <property type="match status" value="1"/>
</dbReference>
<sequence length="427" mass="48273">MYKQAVGFWDGPRHIALRVRYQLVGGLLFAIGIPLILRMLFVPEVLSNANHQITVTAAIVAHLAGYLLYRRLGTYPGFASAGAILPTFALTYGTVFVIIFFFRFDYSRFQAAGSFILSTVWYFGWSFLVSKLKPTRLAVVPAGDISQVTSIGDVTWRVLTSPNQPPERIQGVVADLRADISAPWERFIADCALSGIPVYHVKQIVESLTGRVAIDHLSENTLGSLNPNQAYLAIKHAIDSVSAAIALVLLLPFLLVVALLIKMDSPGPALFCQERRGYQGKVFTIYKFRTMRVAQDHQKDDRERAVTADSDQRITRLGRFLRRTRIDELPQLLNILRGEMSWVGPRPEALPLSRWYEEKLPFYRYRHIVRPGITGWAQVNQGHVSAVEDVRQKLHYDFYYVKNFSPWMDIIVYIKTVAIIINGFGAK</sequence>
<evidence type="ECO:0000259" key="9">
    <source>
        <dbReference type="Pfam" id="PF02397"/>
    </source>
</evidence>
<accession>A0ABX5NQ90</accession>
<keyword evidence="7" id="KW-0270">Exopolysaccharide synthesis</keyword>
<evidence type="ECO:0000256" key="3">
    <source>
        <dbReference type="ARBA" id="ARBA00022679"/>
    </source>
</evidence>
<keyword evidence="5 8" id="KW-1133">Transmembrane helix</keyword>
<comment type="caution">
    <text evidence="10">The sequence shown here is derived from an EMBL/GenBank/DDBJ whole genome shotgun (WGS) entry which is preliminary data.</text>
</comment>
<keyword evidence="11" id="KW-1185">Reference proteome</keyword>
<evidence type="ECO:0000256" key="6">
    <source>
        <dbReference type="ARBA" id="ARBA00023136"/>
    </source>
</evidence>
<feature type="transmembrane region" description="Helical" evidence="8">
    <location>
        <begin position="21"/>
        <end position="41"/>
    </location>
</feature>
<evidence type="ECO:0000256" key="4">
    <source>
        <dbReference type="ARBA" id="ARBA00022692"/>
    </source>
</evidence>
<evidence type="ECO:0000256" key="7">
    <source>
        <dbReference type="ARBA" id="ARBA00023169"/>
    </source>
</evidence>
<dbReference type="Pfam" id="PF02397">
    <property type="entry name" value="Bac_transf"/>
    <property type="match status" value="1"/>
</dbReference>
<dbReference type="EMBL" id="QJRY01000006">
    <property type="protein sequence ID" value="PYB71686.1"/>
    <property type="molecule type" value="Genomic_DNA"/>
</dbReference>
<organism evidence="10 11">
    <name type="scientific">Rhizobium wuzhouense</name>
    <dbReference type="NCBI Taxonomy" id="1986026"/>
    <lineage>
        <taxon>Bacteria</taxon>
        <taxon>Pseudomonadati</taxon>
        <taxon>Pseudomonadota</taxon>
        <taxon>Alphaproteobacteria</taxon>
        <taxon>Hyphomicrobiales</taxon>
        <taxon>Rhizobiaceae</taxon>
        <taxon>Rhizobium/Agrobacterium group</taxon>
        <taxon>Rhizobium</taxon>
    </lineage>
</organism>
<comment type="subcellular location">
    <subcellularLocation>
        <location evidence="1">Membrane</location>
        <topology evidence="1">Multi-pass membrane protein</topology>
    </subcellularLocation>
</comment>
<name>A0ABX5NQ90_9HYPH</name>